<keyword evidence="11" id="KW-0325">Glycoprotein</keyword>
<comment type="subcellular location">
    <subcellularLocation>
        <location evidence="2">Cytoplasm</location>
    </subcellularLocation>
    <subcellularLocation>
        <location evidence="1">Nucleus speckle</location>
    </subcellularLocation>
    <subcellularLocation>
        <location evidence="3">Nucleus</location>
        <location evidence="3">Nucleoplasm</location>
    </subcellularLocation>
</comment>
<dbReference type="InterPro" id="IPR034737">
    <property type="entry name" value="TCTP"/>
</dbReference>
<feature type="domain" description="RRM" evidence="18">
    <location>
        <begin position="174"/>
        <end position="252"/>
    </location>
</feature>
<dbReference type="SUPFAM" id="SSF51445">
    <property type="entry name" value="(Trans)glycosidases"/>
    <property type="match status" value="3"/>
</dbReference>
<feature type="region of interest" description="Disordered" evidence="17">
    <location>
        <begin position="251"/>
        <end position="314"/>
    </location>
</feature>
<evidence type="ECO:0000256" key="17">
    <source>
        <dbReference type="SAM" id="MobiDB-lite"/>
    </source>
</evidence>
<dbReference type="InterPro" id="IPR018103">
    <property type="entry name" value="Translation_control_tumour_CS"/>
</dbReference>
<evidence type="ECO:0000313" key="21">
    <source>
        <dbReference type="Proteomes" id="UP000797356"/>
    </source>
</evidence>
<comment type="similarity">
    <text evidence="4">Belongs to the glycosyl hydrolase 1 family.</text>
</comment>
<feature type="compositionally biased region" description="Low complexity" evidence="17">
    <location>
        <begin position="301"/>
        <end position="314"/>
    </location>
</feature>
<dbReference type="GO" id="GO:0005681">
    <property type="term" value="C:spliceosomal complex"/>
    <property type="evidence" value="ECO:0007669"/>
    <property type="project" value="UniProtKB-KW"/>
</dbReference>
<keyword evidence="7" id="KW-0507">mRNA processing</keyword>
<evidence type="ECO:0000256" key="6">
    <source>
        <dbReference type="ARBA" id="ARBA00022553"/>
    </source>
</evidence>
<dbReference type="InterPro" id="IPR012677">
    <property type="entry name" value="Nucleotide-bd_a/b_plait_sf"/>
</dbReference>
<dbReference type="GO" id="GO:0008380">
    <property type="term" value="P:RNA splicing"/>
    <property type="evidence" value="ECO:0007669"/>
    <property type="project" value="UniProtKB-KW"/>
</dbReference>
<dbReference type="GO" id="GO:0003723">
    <property type="term" value="F:RNA binding"/>
    <property type="evidence" value="ECO:0007669"/>
    <property type="project" value="UniProtKB-UniRule"/>
</dbReference>
<dbReference type="PANTHER" id="PTHR10353:SF29">
    <property type="entry name" value="BETA-GLUCOSIDASE 11"/>
    <property type="match status" value="1"/>
</dbReference>
<evidence type="ECO:0000313" key="20">
    <source>
        <dbReference type="EMBL" id="KAG1371259.1"/>
    </source>
</evidence>
<proteinExistence type="inferred from homology"/>
<sequence>MSAISPETSARGRLKIYFTRMYSGGQLQKVEILSRFNCSTWRNKLYSWLVSYDFDMVMKHLNPIGQEPIRIKHNRLVLLGLDRFFLAPGLTQYGPIVDIDLKIPPRPPGYAFVEFEDPRDAEDAIRGRDGYNFDGHRLRVELAHGGRGQSSSFDRHSNHSSGGRRGGVSRRSEYRVLVTGLPSSASWQDLKDHMRRAGDVCFSEVFREGGGTTGIVDYTNYEDMKYAIKKLDDSEFRNAFSRAYIRVREYDSRRSLSRSRSRSRSDSRSRSPSRSGSYSRSRSKSPKAKSSHRSLSRSRSRSVSSRSRSGSRGRPLSRTLLQVMVPGFFTFEMPDNQPLVSGYLIYRHKKSSHVGFMEIWAYAAIWGLDIRILMGFGANACHSFGCVRWREQQLRMEGLLAFGILSLMQEDVKLMTDTGLEAYRFSISWSRLLPYGRGYVNPKGLEFYNNLINELIEREIQPHVTLYHLDLPQILEDEYGGWLSPKIVDDFTAYADVCFREFGDRISHWTTIVEPNVIGMASYDTGIWPPSRCSYPFGINCMAGNSTTEPYIAVHNILLAHASVVTLYKNKYQAMQNGWIGINVYSYWCYPFSNSTADVEAAQRSLDFTVGWIFNPVVFGDYPKVMKQNAGSRLPSFNKHQSKQVKGSFDFIGLNHYVSVYVKDNSDGPRPSLRDFDADMFALISVSRNETPTGRFVPTHIPVDPAGLQYMLEHIKEVYGNPPIYIQENGFGLGEDDTFNDTARIDFLSGFMGSTLQAFRNGSNVRGYFVWAFLDVFEFLAGYGSRYGLYHVDFEDEERRRQPRLSAFWYSKFLKKKSSRNEDVKLMTDTGLEAYRFSISWSRLLPYGRGYVNPKGLEFYNNLINELIENEIQPHVTRYHLDLPQILEDEYGGWLSPKIVDDFTAYADVCFREFGDRISYWTTIVEPNVIGMASYDTGIWPPSRCSYPFGINCMAGNSTTEPYIAVHNILLAHASVVTLYKNKYQAVQNGWIGINVYSYWCYPFSNSTADVEAAQRSLDFTIGWIFNPLVFGDYPKVMKQNAGSRLPSFNKHQSKQVKGSFNFIGLNHYVSVYVKDNSDGPKPSLRNFDADMFALISVSRNETPTGQFVPTHIPVDPAGLQYMLEYVKEVYGNPPIYIQENGFGLGENGTLNDTARIDFLSGFMGSTLQAFRNGSNVRGYFVWAFLDVFEFLAGFESPMVLTGGMQDKSTGEVASDGYHKYKEDVKLMTDTGLEAYRFSISWSRLLPYGRGYVNPKGLEFYNNLINELIENDGRGYVNPKGLEFYNNLINELIENADVEATQRSLDFIVGWILNPLVFGDYPKVMKQNAGWRLPSFNKHQSEQLKGSFDFIGLNHYTSVYVKDNSNGPKPSLRDFNADMFALLSASRNETPAGRFVPTHILVDPTGLQHMLEYIKEVYGNPPIYIQENGFALGVNDTLNDTARIDFLSGFMGSTLQAFRNGSNVRGYFVWAFLDVFEFLAGYGSRYGLYRVDFEDEERRRQPRRSAFWYSQFLEKKSSRNGDELLSDSFPYKEIQNGMLWEVEGKWVVQGALDVDIGANPSAEGGEEDEGVDDQAVKVVDIVDTFRLQEQPAFDKKQFVTFMKRYIKNLTPKLDADKQELFKKHIEGATKFLLSKLSDLQL</sequence>
<dbReference type="GO" id="GO:0032502">
    <property type="term" value="P:developmental process"/>
    <property type="evidence" value="ECO:0007669"/>
    <property type="project" value="UniProtKB-ARBA"/>
</dbReference>
<comment type="similarity">
    <text evidence="16">Belongs to the TCTP family.</text>
</comment>
<keyword evidence="13" id="KW-0539">Nucleus</keyword>
<accession>A0A8K0IYC7</accession>
<gene>
    <name evidence="20" type="ORF">COCNU_16G003530</name>
</gene>
<evidence type="ECO:0000256" key="1">
    <source>
        <dbReference type="ARBA" id="ARBA00004324"/>
    </source>
</evidence>
<keyword evidence="8" id="KW-0732">Signal</keyword>
<dbReference type="GO" id="GO:0016607">
    <property type="term" value="C:nuclear speck"/>
    <property type="evidence" value="ECO:0007669"/>
    <property type="project" value="UniProtKB-SubCell"/>
</dbReference>
<feature type="domain" description="RRM" evidence="18">
    <location>
        <begin position="81"/>
        <end position="145"/>
    </location>
</feature>
<dbReference type="Gene3D" id="3.30.70.330">
    <property type="match status" value="2"/>
</dbReference>
<keyword evidence="7" id="KW-0747">Spliceosome</keyword>
<organism evidence="20 21">
    <name type="scientific">Cocos nucifera</name>
    <name type="common">Coconut palm</name>
    <dbReference type="NCBI Taxonomy" id="13894"/>
    <lineage>
        <taxon>Eukaryota</taxon>
        <taxon>Viridiplantae</taxon>
        <taxon>Streptophyta</taxon>
        <taxon>Embryophyta</taxon>
        <taxon>Tracheophyta</taxon>
        <taxon>Spermatophyta</taxon>
        <taxon>Magnoliopsida</taxon>
        <taxon>Liliopsida</taxon>
        <taxon>Arecaceae</taxon>
        <taxon>Arecoideae</taxon>
        <taxon>Cocoseae</taxon>
        <taxon>Attaleinae</taxon>
        <taxon>Cocos</taxon>
    </lineage>
</organism>
<evidence type="ECO:0000256" key="12">
    <source>
        <dbReference type="ARBA" id="ARBA00023187"/>
    </source>
</evidence>
<feature type="compositionally biased region" description="Low complexity" evidence="17">
    <location>
        <begin position="270"/>
        <end position="280"/>
    </location>
</feature>
<dbReference type="GO" id="GO:0008422">
    <property type="term" value="F:beta-glucosidase activity"/>
    <property type="evidence" value="ECO:0007669"/>
    <property type="project" value="TreeGrafter"/>
</dbReference>
<dbReference type="PANTHER" id="PTHR10353">
    <property type="entry name" value="GLYCOSYL HYDROLASE"/>
    <property type="match status" value="1"/>
</dbReference>
<evidence type="ECO:0000256" key="15">
    <source>
        <dbReference type="PROSITE-ProRule" id="PRU00176"/>
    </source>
</evidence>
<dbReference type="PROSITE" id="PS01002">
    <property type="entry name" value="TCTP_1"/>
    <property type="match status" value="1"/>
</dbReference>
<evidence type="ECO:0000256" key="3">
    <source>
        <dbReference type="ARBA" id="ARBA00004642"/>
    </source>
</evidence>
<dbReference type="GO" id="GO:0005975">
    <property type="term" value="P:carbohydrate metabolic process"/>
    <property type="evidence" value="ECO:0007669"/>
    <property type="project" value="InterPro"/>
</dbReference>
<dbReference type="InterPro" id="IPR017853">
    <property type="entry name" value="GH"/>
</dbReference>
<dbReference type="InterPro" id="IPR000504">
    <property type="entry name" value="RRM_dom"/>
</dbReference>
<name>A0A8K0IYC7_COCNU</name>
<dbReference type="FunFam" id="3.20.20.80:FF:000069">
    <property type="entry name" value="Beta-glucosidase 1"/>
    <property type="match status" value="2"/>
</dbReference>
<dbReference type="InterPro" id="IPR018105">
    <property type="entry name" value="Translational_control_tumour_p"/>
</dbReference>
<dbReference type="Pfam" id="PF00076">
    <property type="entry name" value="RRM_1"/>
    <property type="match status" value="2"/>
</dbReference>
<dbReference type="SUPFAM" id="SSF54928">
    <property type="entry name" value="RNA-binding domain, RBD"/>
    <property type="match status" value="1"/>
</dbReference>
<keyword evidence="9" id="KW-0677">Repeat</keyword>
<dbReference type="Gene3D" id="3.20.20.80">
    <property type="entry name" value="Glycosidases"/>
    <property type="match status" value="4"/>
</dbReference>
<keyword evidence="12" id="KW-0508">mRNA splicing</keyword>
<dbReference type="SUPFAM" id="SSF51316">
    <property type="entry name" value="Mss4-like"/>
    <property type="match status" value="1"/>
</dbReference>
<feature type="domain" description="TCTP" evidence="19">
    <location>
        <begin position="1512"/>
        <end position="1641"/>
    </location>
</feature>
<protein>
    <submittedName>
        <fullName evidence="20">Putative Beta-glucosidase 22</fullName>
    </submittedName>
</protein>
<dbReference type="PROSITE" id="PS50102">
    <property type="entry name" value="RRM"/>
    <property type="match status" value="2"/>
</dbReference>
<evidence type="ECO:0000256" key="5">
    <source>
        <dbReference type="ARBA" id="ARBA00022490"/>
    </source>
</evidence>
<feature type="region of interest" description="Disordered" evidence="17">
    <location>
        <begin position="145"/>
        <end position="169"/>
    </location>
</feature>
<keyword evidence="6" id="KW-0597">Phosphoprotein</keyword>
<reference evidence="20" key="1">
    <citation type="journal article" date="2017" name="Gigascience">
        <title>The genome draft of coconut (Cocos nucifera).</title>
        <authorList>
            <person name="Xiao Y."/>
            <person name="Xu P."/>
            <person name="Fan H."/>
            <person name="Baudouin L."/>
            <person name="Xia W."/>
            <person name="Bocs S."/>
            <person name="Xu J."/>
            <person name="Li Q."/>
            <person name="Guo A."/>
            <person name="Zhou L."/>
            <person name="Li J."/>
            <person name="Wu Y."/>
            <person name="Ma Z."/>
            <person name="Armero A."/>
            <person name="Issali A.E."/>
            <person name="Liu N."/>
            <person name="Peng M."/>
            <person name="Yang Y."/>
        </authorList>
    </citation>
    <scope>NUCLEOTIDE SEQUENCE</scope>
    <source>
        <tissue evidence="20">Spear leaf of Hainan Tall coconut</tissue>
    </source>
</reference>
<evidence type="ECO:0000256" key="9">
    <source>
        <dbReference type="ARBA" id="ARBA00022737"/>
    </source>
</evidence>
<evidence type="ECO:0000256" key="10">
    <source>
        <dbReference type="ARBA" id="ARBA00022884"/>
    </source>
</evidence>
<dbReference type="Pfam" id="PF00232">
    <property type="entry name" value="Glyco_hydro_1"/>
    <property type="match status" value="4"/>
</dbReference>
<dbReference type="InterPro" id="IPR011323">
    <property type="entry name" value="Mss4/transl-control_tumour"/>
</dbReference>
<evidence type="ECO:0000256" key="13">
    <source>
        <dbReference type="ARBA" id="ARBA00023242"/>
    </source>
</evidence>
<dbReference type="Proteomes" id="UP000797356">
    <property type="component" value="Chromosome 16"/>
</dbReference>
<evidence type="ECO:0000259" key="19">
    <source>
        <dbReference type="PROSITE" id="PS51797"/>
    </source>
</evidence>
<dbReference type="InterPro" id="IPR011057">
    <property type="entry name" value="Mss4-like_sf"/>
</dbReference>
<dbReference type="PROSITE" id="PS51797">
    <property type="entry name" value="TCTP_3"/>
    <property type="match status" value="1"/>
</dbReference>
<reference evidence="20" key="2">
    <citation type="submission" date="2019-07" db="EMBL/GenBank/DDBJ databases">
        <authorList>
            <person name="Yang Y."/>
            <person name="Bocs S."/>
            <person name="Baudouin L."/>
        </authorList>
    </citation>
    <scope>NUCLEOTIDE SEQUENCE</scope>
    <source>
        <tissue evidence="20">Spear leaf of Hainan Tall coconut</tissue>
    </source>
</reference>
<dbReference type="Gene3D" id="2.170.150.10">
    <property type="entry name" value="Metal Binding Protein, Guanine Nucleotide Exchange Factor, Chain A"/>
    <property type="match status" value="1"/>
</dbReference>
<dbReference type="GO" id="GO:0005737">
    <property type="term" value="C:cytoplasm"/>
    <property type="evidence" value="ECO:0007669"/>
    <property type="project" value="UniProtKB-SubCell"/>
</dbReference>
<keyword evidence="10 15" id="KW-0694">RNA-binding</keyword>
<comment type="caution">
    <text evidence="20">The sequence shown here is derived from an EMBL/GenBank/DDBJ whole genome shotgun (WGS) entry which is preliminary data.</text>
</comment>
<feature type="compositionally biased region" description="Basic residues" evidence="17">
    <location>
        <begin position="281"/>
        <end position="300"/>
    </location>
</feature>
<dbReference type="Pfam" id="PF00838">
    <property type="entry name" value="TCTP"/>
    <property type="match status" value="1"/>
</dbReference>
<evidence type="ECO:0000256" key="2">
    <source>
        <dbReference type="ARBA" id="ARBA00004496"/>
    </source>
</evidence>
<evidence type="ECO:0000256" key="14">
    <source>
        <dbReference type="ARBA" id="ARBA00061121"/>
    </source>
</evidence>
<dbReference type="InterPro" id="IPR001360">
    <property type="entry name" value="Glyco_hydro_1"/>
</dbReference>
<dbReference type="FunFam" id="2.170.150.10:FF:000003">
    <property type="entry name" value="Translationally-controlled tumor protein homolog"/>
    <property type="match status" value="1"/>
</dbReference>
<evidence type="ECO:0000256" key="8">
    <source>
        <dbReference type="ARBA" id="ARBA00022729"/>
    </source>
</evidence>
<dbReference type="InterPro" id="IPR035979">
    <property type="entry name" value="RBD_domain_sf"/>
</dbReference>
<dbReference type="EMBL" id="CM017887">
    <property type="protein sequence ID" value="KAG1371259.1"/>
    <property type="molecule type" value="Genomic_DNA"/>
</dbReference>
<evidence type="ECO:0000259" key="18">
    <source>
        <dbReference type="PROSITE" id="PS50102"/>
    </source>
</evidence>
<evidence type="ECO:0000256" key="4">
    <source>
        <dbReference type="ARBA" id="ARBA00010838"/>
    </source>
</evidence>
<dbReference type="CDD" id="cd12602">
    <property type="entry name" value="RRM2_SF2_plant_like"/>
    <property type="match status" value="1"/>
</dbReference>
<dbReference type="OrthoDB" id="740687at2759"/>
<evidence type="ECO:0000256" key="16">
    <source>
        <dbReference type="PROSITE-ProRule" id="PRU01133"/>
    </source>
</evidence>
<evidence type="ECO:0000256" key="7">
    <source>
        <dbReference type="ARBA" id="ARBA00022728"/>
    </source>
</evidence>
<dbReference type="FunFam" id="3.30.70.330:FF:000062">
    <property type="entry name" value="serine/arginine-rich splicing factor SR34A-like"/>
    <property type="match status" value="1"/>
</dbReference>
<dbReference type="PRINTS" id="PR01653">
    <property type="entry name" value="TCTPROTEIN"/>
</dbReference>
<keyword evidence="21" id="KW-1185">Reference proteome</keyword>
<evidence type="ECO:0000256" key="11">
    <source>
        <dbReference type="ARBA" id="ARBA00023180"/>
    </source>
</evidence>
<comment type="similarity">
    <text evidence="14">Belongs to the splicing factor SR family. SR subfamily.</text>
</comment>
<dbReference type="SMART" id="SM00360">
    <property type="entry name" value="RRM"/>
    <property type="match status" value="2"/>
</dbReference>
<keyword evidence="5" id="KW-0963">Cytoplasm</keyword>